<protein>
    <recommendedName>
        <fullName evidence="5">Probable RNA 2'-phosphotransferase</fullName>
        <ecNumber evidence="5">2.7.1.-</ecNumber>
    </recommendedName>
</protein>
<keyword evidence="3 5" id="KW-0520">NAD</keyword>
<dbReference type="InterPro" id="IPR042081">
    <property type="entry name" value="RNA_2'-PTrans_C"/>
</dbReference>
<evidence type="ECO:0000313" key="6">
    <source>
        <dbReference type="EMBL" id="MBO4205351.1"/>
    </source>
</evidence>
<comment type="function">
    <text evidence="4 5">Removes the 2'-phosphate from RNA via an intermediate in which the phosphate is ADP-ribosylated by NAD followed by a presumed transesterification to release the RNA and generate ADP-ribose 1''-2''-cyclic phosphate (APPR&gt;P). May function as an ADP-ribosylase.</text>
</comment>
<dbReference type="HAMAP" id="MF_00299">
    <property type="entry name" value="KptA"/>
    <property type="match status" value="1"/>
</dbReference>
<dbReference type="PANTHER" id="PTHR12684">
    <property type="entry name" value="PUTATIVE PHOSPHOTRANSFERASE"/>
    <property type="match status" value="1"/>
</dbReference>
<name>A0ABS3VLD1_MICEH</name>
<dbReference type="RefSeq" id="WP_208811535.1">
    <property type="nucleotide sequence ID" value="NZ_WVUH01000022.1"/>
</dbReference>
<reference evidence="6 7" key="1">
    <citation type="submission" date="2019-12" db="EMBL/GenBank/DDBJ databases">
        <title>Whole genome sequencing of endophytic Actinobacterium Micromonospora sp. MPMI6T.</title>
        <authorList>
            <person name="Evv R."/>
            <person name="Podile A.R."/>
        </authorList>
    </citation>
    <scope>NUCLEOTIDE SEQUENCE [LARGE SCALE GENOMIC DNA]</scope>
    <source>
        <strain evidence="6 7">MPMI6</strain>
    </source>
</reference>
<dbReference type="PANTHER" id="PTHR12684:SF2">
    <property type="entry name" value="TRNA 2'-PHOSPHOTRANSFERASE 1"/>
    <property type="match status" value="1"/>
</dbReference>
<evidence type="ECO:0000313" key="7">
    <source>
        <dbReference type="Proteomes" id="UP000823521"/>
    </source>
</evidence>
<dbReference type="EMBL" id="WVUH01000022">
    <property type="protein sequence ID" value="MBO4205351.1"/>
    <property type="molecule type" value="Genomic_DNA"/>
</dbReference>
<comment type="similarity">
    <text evidence="1 5">Belongs to the KptA/TPT1 family.</text>
</comment>
<dbReference type="EC" id="2.7.1.-" evidence="5"/>
<dbReference type="InterPro" id="IPR022928">
    <property type="entry name" value="RNA_2'-PTrans_KptA"/>
</dbReference>
<dbReference type="InterPro" id="IPR002745">
    <property type="entry name" value="Ptrans_KptA/Tpt1"/>
</dbReference>
<accession>A0ABS3VLD1</accession>
<dbReference type="SUPFAM" id="SSF56399">
    <property type="entry name" value="ADP-ribosylation"/>
    <property type="match status" value="1"/>
</dbReference>
<dbReference type="Pfam" id="PF01885">
    <property type="entry name" value="PTS_2-RNA"/>
    <property type="match status" value="1"/>
</dbReference>
<dbReference type="Gene3D" id="1.10.10.970">
    <property type="entry name" value="RNA 2'-phosphotransferase, Tpt1/KptA family, N-terminal domain"/>
    <property type="match status" value="1"/>
</dbReference>
<dbReference type="InterPro" id="IPR042080">
    <property type="entry name" value="RNA_2'-PTrans_N"/>
</dbReference>
<comment type="caution">
    <text evidence="6">The sequence shown here is derived from an EMBL/GenBank/DDBJ whole genome shotgun (WGS) entry which is preliminary data.</text>
</comment>
<evidence type="ECO:0000256" key="4">
    <source>
        <dbReference type="ARBA" id="ARBA00025212"/>
    </source>
</evidence>
<evidence type="ECO:0000256" key="1">
    <source>
        <dbReference type="ARBA" id="ARBA00009836"/>
    </source>
</evidence>
<organism evidence="6 7">
    <name type="scientific">Micromonospora echinofusca</name>
    <dbReference type="NCBI Taxonomy" id="47858"/>
    <lineage>
        <taxon>Bacteria</taxon>
        <taxon>Bacillati</taxon>
        <taxon>Actinomycetota</taxon>
        <taxon>Actinomycetes</taxon>
        <taxon>Micromonosporales</taxon>
        <taxon>Micromonosporaceae</taxon>
        <taxon>Micromonospora</taxon>
    </lineage>
</organism>
<sequence>MEAAAGGLTDAALVRVSKRLSRVLRHAPESVGVTLDPHGWVPVDDLLTALARHGTQVSREQLHEVVADNDKQRFALRTGADGVTWIRASQGHSARVGVDLGLAAVAPPEVLYHGTPTTNVASILATGLHPGRRQHVHLSADVPTALTVGRRRSGSVAVLTVRAGLMAAAGYVFHRSANGVWLTAAVPAEFVRR</sequence>
<dbReference type="Proteomes" id="UP000823521">
    <property type="component" value="Unassembled WGS sequence"/>
</dbReference>
<keyword evidence="2 5" id="KW-0808">Transferase</keyword>
<keyword evidence="7" id="KW-1185">Reference proteome</keyword>
<gene>
    <name evidence="5" type="primary">kptA</name>
    <name evidence="6" type="ORF">GSF22_04915</name>
</gene>
<proteinExistence type="inferred from homology"/>
<evidence type="ECO:0000256" key="3">
    <source>
        <dbReference type="ARBA" id="ARBA00023027"/>
    </source>
</evidence>
<dbReference type="Gene3D" id="3.20.170.30">
    <property type="match status" value="1"/>
</dbReference>
<evidence type="ECO:0000256" key="5">
    <source>
        <dbReference type="HAMAP-Rule" id="MF_00299"/>
    </source>
</evidence>
<evidence type="ECO:0000256" key="2">
    <source>
        <dbReference type="ARBA" id="ARBA00022679"/>
    </source>
</evidence>